<dbReference type="EMBL" id="KZ679007">
    <property type="protein sequence ID" value="PSS25422.1"/>
    <property type="molecule type" value="Genomic_DNA"/>
</dbReference>
<evidence type="ECO:0008006" key="3">
    <source>
        <dbReference type="Google" id="ProtNLM"/>
    </source>
</evidence>
<accession>A0A2T3BAR4</accession>
<gene>
    <name evidence="1" type="ORF">M430DRAFT_39511</name>
</gene>
<dbReference type="InParanoid" id="A0A2T3BAR4"/>
<sequence length="409" mass="46823">MSLKTIIKLVQKLLSKNGSRHQLSTHESKICQSDVPKDAYVLENPSGATPLTILEMLPPELIIYVAQFLPLSSTVLFTLSCRAACAILGTSYWTSLRAEDQHEQHIDFLSQLSKDLPDYVPCYHCRVLHLCTMRCSGHLPTQPLYQYDVTPCRKAEVLGKVSKYMHKDFQFRTFQMVMKKHRLGLDYKLWLECLYRQSTTCRIMQDSPSEFKADARIVDGSLLFRSQHVILIPLSLTVRNWDRCSFDICPHIRLVVHGTEANLPETARCTINHLHALERCVRKSGIVPCIACPMEYELRLEECEGFGVAAIITKWMDLGEGQTILDPRWFSHLSNRYTASDVFREVDGINGRRLVDRDPVRSSFVSIRDSFGQDESSGLDPILPLEIAERLFQQLPRLPWSYPFCGLKT</sequence>
<keyword evidence="2" id="KW-1185">Reference proteome</keyword>
<dbReference type="RefSeq" id="XP_024724021.1">
    <property type="nucleotide sequence ID" value="XM_024867317.1"/>
</dbReference>
<dbReference type="Proteomes" id="UP000241818">
    <property type="component" value="Unassembled WGS sequence"/>
</dbReference>
<evidence type="ECO:0000313" key="1">
    <source>
        <dbReference type="EMBL" id="PSS25422.1"/>
    </source>
</evidence>
<protein>
    <recommendedName>
        <fullName evidence="3">F-box domain-containing protein</fullName>
    </recommendedName>
</protein>
<dbReference type="AlphaFoldDB" id="A0A2T3BAR4"/>
<reference evidence="1 2" key="1">
    <citation type="journal article" date="2018" name="New Phytol.">
        <title>Comparative genomics and transcriptomics depict ericoid mycorrhizal fungi as versatile saprotrophs and plant mutualists.</title>
        <authorList>
            <person name="Martino E."/>
            <person name="Morin E."/>
            <person name="Grelet G.A."/>
            <person name="Kuo A."/>
            <person name="Kohler A."/>
            <person name="Daghino S."/>
            <person name="Barry K.W."/>
            <person name="Cichocki N."/>
            <person name="Clum A."/>
            <person name="Dockter R.B."/>
            <person name="Hainaut M."/>
            <person name="Kuo R.C."/>
            <person name="LaButti K."/>
            <person name="Lindahl B.D."/>
            <person name="Lindquist E.A."/>
            <person name="Lipzen A."/>
            <person name="Khouja H.R."/>
            <person name="Magnuson J."/>
            <person name="Murat C."/>
            <person name="Ohm R.A."/>
            <person name="Singer S.W."/>
            <person name="Spatafora J.W."/>
            <person name="Wang M."/>
            <person name="Veneault-Fourrey C."/>
            <person name="Henrissat B."/>
            <person name="Grigoriev I.V."/>
            <person name="Martin F.M."/>
            <person name="Perotto S."/>
        </authorList>
    </citation>
    <scope>NUCLEOTIDE SEQUENCE [LARGE SCALE GENOMIC DNA]</scope>
    <source>
        <strain evidence="1 2">ATCC 22711</strain>
    </source>
</reference>
<proteinExistence type="predicted"/>
<name>A0A2T3BAR4_AMORE</name>
<dbReference type="OrthoDB" id="3766406at2759"/>
<evidence type="ECO:0000313" key="2">
    <source>
        <dbReference type="Proteomes" id="UP000241818"/>
    </source>
</evidence>
<dbReference type="GeneID" id="36575398"/>
<organism evidence="1 2">
    <name type="scientific">Amorphotheca resinae ATCC 22711</name>
    <dbReference type="NCBI Taxonomy" id="857342"/>
    <lineage>
        <taxon>Eukaryota</taxon>
        <taxon>Fungi</taxon>
        <taxon>Dikarya</taxon>
        <taxon>Ascomycota</taxon>
        <taxon>Pezizomycotina</taxon>
        <taxon>Leotiomycetes</taxon>
        <taxon>Helotiales</taxon>
        <taxon>Amorphothecaceae</taxon>
        <taxon>Amorphotheca</taxon>
    </lineage>
</organism>